<proteinExistence type="predicted"/>
<dbReference type="Proteomes" id="UP000290759">
    <property type="component" value="Unassembled WGS sequence"/>
</dbReference>
<protein>
    <submittedName>
        <fullName evidence="2">Uncharacterized protein</fullName>
    </submittedName>
</protein>
<keyword evidence="1" id="KW-1133">Transmembrane helix</keyword>
<reference evidence="2 3" key="2">
    <citation type="submission" date="2019-02" db="EMBL/GenBank/DDBJ databases">
        <title>'Lichenibacterium ramalinii' gen. nov. sp. nov., 'Lichenibacterium minor' gen. nov. sp. nov.</title>
        <authorList>
            <person name="Pankratov T."/>
        </authorList>
    </citation>
    <scope>NUCLEOTIDE SEQUENCE [LARGE SCALE GENOMIC DNA]</scope>
    <source>
        <strain evidence="2 3">RmlP026</strain>
    </source>
</reference>
<dbReference type="RefSeq" id="WP_129227355.1">
    <property type="nucleotide sequence ID" value="NZ_QYBB01000014.1"/>
</dbReference>
<feature type="transmembrane region" description="Helical" evidence="1">
    <location>
        <begin position="75"/>
        <end position="95"/>
    </location>
</feature>
<gene>
    <name evidence="2" type="ORF">D3273_13400</name>
</gene>
<organism evidence="2 3">
    <name type="scientific">Lichenibacterium minor</name>
    <dbReference type="NCBI Taxonomy" id="2316528"/>
    <lineage>
        <taxon>Bacteria</taxon>
        <taxon>Pseudomonadati</taxon>
        <taxon>Pseudomonadota</taxon>
        <taxon>Alphaproteobacteria</taxon>
        <taxon>Hyphomicrobiales</taxon>
        <taxon>Lichenihabitantaceae</taxon>
        <taxon>Lichenibacterium</taxon>
    </lineage>
</organism>
<dbReference type="OrthoDB" id="9902754at2"/>
<keyword evidence="1" id="KW-0472">Membrane</keyword>
<reference evidence="2 3" key="1">
    <citation type="submission" date="2018-12" db="EMBL/GenBank/DDBJ databases">
        <authorList>
            <person name="Grouzdev D.S."/>
            <person name="Krutkina M.S."/>
        </authorList>
    </citation>
    <scope>NUCLEOTIDE SEQUENCE [LARGE SCALE GENOMIC DNA]</scope>
    <source>
        <strain evidence="2 3">RmlP026</strain>
    </source>
</reference>
<evidence type="ECO:0000313" key="3">
    <source>
        <dbReference type="Proteomes" id="UP000290759"/>
    </source>
</evidence>
<name>A0A4Q2U518_9HYPH</name>
<accession>A0A4Q2U518</accession>
<feature type="transmembrane region" description="Helical" evidence="1">
    <location>
        <begin position="39"/>
        <end position="63"/>
    </location>
</feature>
<keyword evidence="3" id="KW-1185">Reference proteome</keyword>
<comment type="caution">
    <text evidence="2">The sequence shown here is derived from an EMBL/GenBank/DDBJ whole genome shotgun (WGS) entry which is preliminary data.</text>
</comment>
<dbReference type="AlphaFoldDB" id="A0A4Q2U518"/>
<feature type="transmembrane region" description="Helical" evidence="1">
    <location>
        <begin position="115"/>
        <end position="135"/>
    </location>
</feature>
<keyword evidence="1" id="KW-0812">Transmembrane</keyword>
<feature type="transmembrane region" description="Helical" evidence="1">
    <location>
        <begin position="147"/>
        <end position="163"/>
    </location>
</feature>
<feature type="transmembrane region" description="Helical" evidence="1">
    <location>
        <begin position="16"/>
        <end position="33"/>
    </location>
</feature>
<evidence type="ECO:0000313" key="2">
    <source>
        <dbReference type="EMBL" id="RYC31380.1"/>
    </source>
</evidence>
<evidence type="ECO:0000256" key="1">
    <source>
        <dbReference type="SAM" id="Phobius"/>
    </source>
</evidence>
<sequence>MITADRLTRNLTAPRFLRWIVFPHIVFFAVAWLTDAPPLIAVLNSVDIALSVAVCIAFLPSLVDGIWGDRPVDSALFMVAGVFLGWEANALRSAWSLIWRAMGAPDWLANTDFTSYFLFILGYGAVCHLLAPGAIGESVPRARWVKVGCWVGVGVFAAISFSYREDIAAALQWLHPPHDRSVVPKPPPKR</sequence>
<dbReference type="EMBL" id="QYBB01000014">
    <property type="protein sequence ID" value="RYC31380.1"/>
    <property type="molecule type" value="Genomic_DNA"/>
</dbReference>